<name>A0AB33IMN7_9BACT</name>
<keyword evidence="1" id="KW-0732">Signal</keyword>
<protein>
    <submittedName>
        <fullName evidence="2">Uncharacterized protein</fullName>
    </submittedName>
</protein>
<reference evidence="2" key="1">
    <citation type="submission" date="2024-07" db="EMBL/GenBank/DDBJ databases">
        <title>Complete genome sequence of Prevotella sp. YM-2024 GTC17253.</title>
        <authorList>
            <person name="Hayashi M."/>
            <person name="Muto Y."/>
            <person name="Tanaka K."/>
            <person name="Niwa H."/>
        </authorList>
    </citation>
    <scope>NUCLEOTIDE SEQUENCE</scope>
    <source>
        <strain evidence="2">GTC17253</strain>
    </source>
</reference>
<dbReference type="PROSITE" id="PS51257">
    <property type="entry name" value="PROKAR_LIPOPROTEIN"/>
    <property type="match status" value="1"/>
</dbReference>
<proteinExistence type="predicted"/>
<gene>
    <name evidence="2" type="ORF">GTC17253_01050</name>
</gene>
<accession>A0AB33IMN7</accession>
<feature type="signal peptide" evidence="1">
    <location>
        <begin position="1"/>
        <end position="26"/>
    </location>
</feature>
<evidence type="ECO:0000313" key="2">
    <source>
        <dbReference type="EMBL" id="BFO70139.1"/>
    </source>
</evidence>
<feature type="chain" id="PRO_5044219908" evidence="1">
    <location>
        <begin position="27"/>
        <end position="301"/>
    </location>
</feature>
<organism evidence="2">
    <name type="scientific">Prevotella sp. GTC17253</name>
    <dbReference type="NCBI Taxonomy" id="3236793"/>
    <lineage>
        <taxon>Bacteria</taxon>
        <taxon>Pseudomonadati</taxon>
        <taxon>Bacteroidota</taxon>
        <taxon>Bacteroidia</taxon>
        <taxon>Bacteroidales</taxon>
        <taxon>Prevotellaceae</taxon>
        <taxon>Prevotella</taxon>
    </lineage>
</organism>
<evidence type="ECO:0000256" key="1">
    <source>
        <dbReference type="SAM" id="SignalP"/>
    </source>
</evidence>
<sequence>MIEKMKRNYATWLFTGLCAGLLTLFAACHDTIDDPTEEELQLSIPVKQLASMQEVATADTVYTFDVLKSSGAFKVKVGEASKYATPKVTVNGQHVTIGLLAEFTYVTVTDEAGQEISFNIHSSHEDLLSQSNVYYVWYGCTFHYPKFKYGLGNMRVLSGNDNKRVASVSFDENNELKIESEKNGSSYFTVADGRGVARSLQVVVEEGYDMTTDSLEVTSTNPSTIYFPIKYGKRGGWKLVDSSEHRPTDYVIHLPSGNVDCDYDLLHVYINQAYAAKQYKYYLENEDGSKGVVVVNVVKKK</sequence>
<dbReference type="EMBL" id="AP035785">
    <property type="protein sequence ID" value="BFO70139.1"/>
    <property type="molecule type" value="Genomic_DNA"/>
</dbReference>
<dbReference type="AlphaFoldDB" id="A0AB33IMN7"/>